<evidence type="ECO:0008006" key="3">
    <source>
        <dbReference type="Google" id="ProtNLM"/>
    </source>
</evidence>
<keyword evidence="2" id="KW-1185">Reference proteome</keyword>
<dbReference type="AlphaFoldDB" id="A0A3R7FQ01"/>
<dbReference type="OrthoDB" id="6256205at2759"/>
<dbReference type="Proteomes" id="UP000286415">
    <property type="component" value="Unassembled WGS sequence"/>
</dbReference>
<evidence type="ECO:0000313" key="1">
    <source>
        <dbReference type="EMBL" id="KAG5453372.1"/>
    </source>
</evidence>
<reference evidence="1 2" key="2">
    <citation type="journal article" date="2021" name="Genomics">
        <title>High-quality reference genome for Clonorchis sinensis.</title>
        <authorList>
            <person name="Young N.D."/>
            <person name="Stroehlein A.J."/>
            <person name="Kinkar L."/>
            <person name="Wang T."/>
            <person name="Sohn W.M."/>
            <person name="Chang B.C.H."/>
            <person name="Kaur P."/>
            <person name="Weisz D."/>
            <person name="Dudchenko O."/>
            <person name="Aiden E.L."/>
            <person name="Korhonen P.K."/>
            <person name="Gasser R.B."/>
        </authorList>
    </citation>
    <scope>NUCLEOTIDE SEQUENCE [LARGE SCALE GENOMIC DNA]</scope>
    <source>
        <strain evidence="1">Cs-k2</strain>
    </source>
</reference>
<accession>A0A3R7FQ01</accession>
<dbReference type="InParanoid" id="A0A3R7FQ01"/>
<sequence length="433" mass="49074">MMPLSVYCEYAGPLPTGNRRQKYRSDFPVHLSYFYTSSQNWYGCHRMLKKSSKLECALKCTMNVACRSIYYGDVDRRCVRMMYADARLPSTSMSTTAKWKRYAKTSDSPKTQLNLPFMMFLNNRMCCTRPPHANECISRNQSKAVLSTCSDCPSNYSHILPDLCIVNLEQTNSFCSAAEKCANFGATHGHLAFLVGRNARQISPFLNDCTNLWLGLNVLLKPANPSSIGWRDVDPRTPQYTTKRGEISWQLGKTRASNAIIIMEGITRTMYGCSTTCDSMPLSAICEYGAPLPTGRRQQHYRSDFPVRLDDFIQTDPNAFGCYQEVEAFSTLDCARKCTMDVACRSIYYGEADRRCVHMMYADARLPSSITKKEAGWKRYAKTSYKHVHVPVDSFCSTSSLEHLFKLPLTVSANRLGFMCCKAGRGRFLLRCL</sequence>
<organism evidence="1 2">
    <name type="scientific">Clonorchis sinensis</name>
    <name type="common">Chinese liver fluke</name>
    <dbReference type="NCBI Taxonomy" id="79923"/>
    <lineage>
        <taxon>Eukaryota</taxon>
        <taxon>Metazoa</taxon>
        <taxon>Spiralia</taxon>
        <taxon>Lophotrochozoa</taxon>
        <taxon>Platyhelminthes</taxon>
        <taxon>Trematoda</taxon>
        <taxon>Digenea</taxon>
        <taxon>Opisthorchiida</taxon>
        <taxon>Opisthorchiata</taxon>
        <taxon>Opisthorchiidae</taxon>
        <taxon>Clonorchis</taxon>
    </lineage>
</organism>
<dbReference type="SUPFAM" id="SSF57414">
    <property type="entry name" value="Hairpin loop containing domain-like"/>
    <property type="match status" value="1"/>
</dbReference>
<name>A0A3R7FQ01_CLOSI</name>
<dbReference type="EMBL" id="NIRI02000013">
    <property type="protein sequence ID" value="KAG5453372.1"/>
    <property type="molecule type" value="Genomic_DNA"/>
</dbReference>
<gene>
    <name evidence="1" type="ORF">CSKR_109388</name>
</gene>
<evidence type="ECO:0000313" key="2">
    <source>
        <dbReference type="Proteomes" id="UP000286415"/>
    </source>
</evidence>
<comment type="caution">
    <text evidence="1">The sequence shown here is derived from an EMBL/GenBank/DDBJ whole genome shotgun (WGS) entry which is preliminary data.</text>
</comment>
<reference evidence="1 2" key="1">
    <citation type="journal article" date="2018" name="Biotechnol. Adv.">
        <title>Improved genomic resources and new bioinformatic workflow for the carcinogenic parasite Clonorchis sinensis: Biotechnological implications.</title>
        <authorList>
            <person name="Wang D."/>
            <person name="Korhonen P.K."/>
            <person name="Gasser R.B."/>
            <person name="Young N.D."/>
        </authorList>
    </citation>
    <scope>NUCLEOTIDE SEQUENCE [LARGE SCALE GENOMIC DNA]</scope>
    <source>
        <strain evidence="1">Cs-k2</strain>
    </source>
</reference>
<protein>
    <recommendedName>
        <fullName evidence="3">Apple domain-containing protein</fullName>
    </recommendedName>
</protein>
<proteinExistence type="predicted"/>